<evidence type="ECO:0000313" key="5">
    <source>
        <dbReference type="Proteomes" id="UP001055117"/>
    </source>
</evidence>
<evidence type="ECO:0000256" key="2">
    <source>
        <dbReference type="RuleBase" id="RU363072"/>
    </source>
</evidence>
<reference evidence="4 5" key="1">
    <citation type="journal article" date="2021" name="Front. Microbiol.">
        <title>Comprehensive Comparative Genomics and Phenotyping of Methylobacterium Species.</title>
        <authorList>
            <person name="Alessa O."/>
            <person name="Ogura Y."/>
            <person name="Fujitani Y."/>
            <person name="Takami H."/>
            <person name="Hayashi T."/>
            <person name="Sahin N."/>
            <person name="Tani A."/>
        </authorList>
    </citation>
    <scope>NUCLEOTIDE SEQUENCE [LARGE SCALE GENOMIC DNA]</scope>
    <source>
        <strain evidence="4 5">DSM 23679</strain>
    </source>
</reference>
<feature type="chain" id="PRO_5045007357" evidence="2">
    <location>
        <begin position="25"/>
        <end position="496"/>
    </location>
</feature>
<evidence type="ECO:0000256" key="1">
    <source>
        <dbReference type="ARBA" id="ARBA00008769"/>
    </source>
</evidence>
<dbReference type="InterPro" id="IPR007049">
    <property type="entry name" value="Carb-sel_porin_OprB"/>
</dbReference>
<dbReference type="Proteomes" id="UP001055117">
    <property type="component" value="Unassembled WGS sequence"/>
</dbReference>
<dbReference type="EMBL" id="BPQG01000042">
    <property type="protein sequence ID" value="GJD44898.1"/>
    <property type="molecule type" value="Genomic_DNA"/>
</dbReference>
<dbReference type="Pfam" id="PF04966">
    <property type="entry name" value="OprB"/>
    <property type="match status" value="1"/>
</dbReference>
<evidence type="ECO:0000313" key="4">
    <source>
        <dbReference type="EMBL" id="GJD44898.1"/>
    </source>
</evidence>
<dbReference type="PANTHER" id="PTHR37944:SF1">
    <property type="entry name" value="PORIN B"/>
    <property type="match status" value="1"/>
</dbReference>
<dbReference type="PANTHER" id="PTHR37944">
    <property type="entry name" value="PORIN B"/>
    <property type="match status" value="1"/>
</dbReference>
<feature type="region of interest" description="Disordered" evidence="3">
    <location>
        <begin position="261"/>
        <end position="290"/>
    </location>
</feature>
<dbReference type="Gene3D" id="2.40.160.180">
    <property type="entry name" value="Carbohydrate-selective porin OprB"/>
    <property type="match status" value="1"/>
</dbReference>
<sequence length="496" mass="52465">MRSPSRTILVALVALALWPQPSLVAAQAEGREAQATAERVAAEGMAIGSPSGAGGDPQTSVAQPVFSAGRAAEVTTSFQPLLGPLGDPGGYRAFLERHGITFGLISVAETYRNVRGGLRRGSTGLTLLDLDVDVDLGTLAGWKGATVHATVYQIQGSGTSRSRVGNLMTISEIEALPASRLSELWLEQSLFDDRLFLRVGQLSADTEYMVSQTSILFTNGTFGWPAIFAANMTDGGPAYPLSAPTVRLKYVPTRELSFQASLIDGTPGGGKPRSGIDPQRRNPNGTRFPLSDPPLAIAEVSYAYNAHPGDTGLPGTVTFGGWHRFGRVDAFTPDPVSGLGRRVSGDSGIYGVIDQTIYQEPNDPNDGASVFLRASASPGDRNLVDFYFDGGIAYRGLFPGRSDDTLGFGVGVTHISPVARRLDAMAALQSPTPVPRRSAEIVLEATYQAVLAPGIALQPTLQYVVHAGGGIANPRDPDGTRVRNALVFGLRAITRY</sequence>
<keyword evidence="2" id="KW-0732">Signal</keyword>
<protein>
    <submittedName>
        <fullName evidence="4">Porin B</fullName>
    </submittedName>
</protein>
<dbReference type="InterPro" id="IPR038673">
    <property type="entry name" value="OprB_sf"/>
</dbReference>
<keyword evidence="5" id="KW-1185">Reference proteome</keyword>
<proteinExistence type="inferred from homology"/>
<dbReference type="RefSeq" id="WP_238272374.1">
    <property type="nucleotide sequence ID" value="NZ_BPQG01000042.1"/>
</dbReference>
<feature type="signal peptide" evidence="2">
    <location>
        <begin position="1"/>
        <end position="24"/>
    </location>
</feature>
<comment type="caution">
    <text evidence="4">The sequence shown here is derived from an EMBL/GenBank/DDBJ whole genome shotgun (WGS) entry which is preliminary data.</text>
</comment>
<evidence type="ECO:0000256" key="3">
    <source>
        <dbReference type="SAM" id="MobiDB-lite"/>
    </source>
</evidence>
<name>A0ABQ4QI01_9HYPH</name>
<gene>
    <name evidence="4" type="primary">oprB_1</name>
    <name evidence="4" type="ORF">AFCDBAGC_2767</name>
</gene>
<accession>A0ABQ4QI01</accession>
<dbReference type="InterPro" id="IPR052932">
    <property type="entry name" value="OprB_Porin"/>
</dbReference>
<organism evidence="4 5">
    <name type="scientific">Methylobacterium cerastii</name>
    <dbReference type="NCBI Taxonomy" id="932741"/>
    <lineage>
        <taxon>Bacteria</taxon>
        <taxon>Pseudomonadati</taxon>
        <taxon>Pseudomonadota</taxon>
        <taxon>Alphaproteobacteria</taxon>
        <taxon>Hyphomicrobiales</taxon>
        <taxon>Methylobacteriaceae</taxon>
        <taxon>Methylobacterium</taxon>
    </lineage>
</organism>
<comment type="similarity">
    <text evidence="1 2">Belongs to the OprB family.</text>
</comment>